<dbReference type="FunFam" id="3.30.160.60:FF:000683">
    <property type="entry name" value="Zinc finger protein 252"/>
    <property type="match status" value="4"/>
</dbReference>
<dbReference type="EnsemblMetazoa" id="SCAU012532-RE">
    <property type="protein sequence ID" value="SCAU012532-PE"/>
    <property type="gene ID" value="SCAU012532"/>
</dbReference>
<dbReference type="STRING" id="35570.A0A1I8PZQ3"/>
<feature type="domain" description="C2H2-type" evidence="12">
    <location>
        <begin position="424"/>
        <end position="451"/>
    </location>
</feature>
<evidence type="ECO:0000256" key="5">
    <source>
        <dbReference type="ARBA" id="ARBA00022833"/>
    </source>
</evidence>
<protein>
    <recommendedName>
        <fullName evidence="12">C2H2-type domain-containing protein</fullName>
    </recommendedName>
</protein>
<keyword evidence="2" id="KW-0479">Metal-binding</keyword>
<dbReference type="GO" id="GO:0010468">
    <property type="term" value="P:regulation of gene expression"/>
    <property type="evidence" value="ECO:0007669"/>
    <property type="project" value="TreeGrafter"/>
</dbReference>
<keyword evidence="14" id="KW-1185">Reference proteome</keyword>
<feature type="region of interest" description="Disordered" evidence="11">
    <location>
        <begin position="730"/>
        <end position="757"/>
    </location>
</feature>
<name>A0A1I8PZQ3_STOCA</name>
<evidence type="ECO:0000313" key="13">
    <source>
        <dbReference type="EnsemblMetazoa" id="SCAU012532-PD"/>
    </source>
</evidence>
<keyword evidence="5" id="KW-0862">Zinc</keyword>
<dbReference type="EnsemblMetazoa" id="SCAU012532-RD">
    <property type="protein sequence ID" value="SCAU012532-PD"/>
    <property type="gene ID" value="SCAU012532"/>
</dbReference>
<feature type="domain" description="C2H2-type" evidence="12">
    <location>
        <begin position="616"/>
        <end position="644"/>
    </location>
</feature>
<feature type="domain" description="C2H2-type" evidence="12">
    <location>
        <begin position="396"/>
        <end position="423"/>
    </location>
</feature>
<evidence type="ECO:0000256" key="8">
    <source>
        <dbReference type="ARBA" id="ARBA00023163"/>
    </source>
</evidence>
<dbReference type="SUPFAM" id="SSF57667">
    <property type="entry name" value="beta-beta-alpha zinc fingers"/>
    <property type="match status" value="5"/>
</dbReference>
<dbReference type="Proteomes" id="UP000095300">
    <property type="component" value="Unassembled WGS sequence"/>
</dbReference>
<feature type="compositionally biased region" description="Gly residues" evidence="11">
    <location>
        <begin position="107"/>
        <end position="120"/>
    </location>
</feature>
<evidence type="ECO:0000256" key="7">
    <source>
        <dbReference type="ARBA" id="ARBA00023125"/>
    </source>
</evidence>
<comment type="subcellular location">
    <subcellularLocation>
        <location evidence="1">Nucleus</location>
    </subcellularLocation>
</comment>
<evidence type="ECO:0000256" key="10">
    <source>
        <dbReference type="PROSITE-ProRule" id="PRU00042"/>
    </source>
</evidence>
<feature type="compositionally biased region" description="Low complexity" evidence="11">
    <location>
        <begin position="680"/>
        <end position="698"/>
    </location>
</feature>
<keyword evidence="7" id="KW-0238">DNA-binding</keyword>
<dbReference type="PANTHER" id="PTHR16515">
    <property type="entry name" value="PR DOMAIN ZINC FINGER PROTEIN"/>
    <property type="match status" value="1"/>
</dbReference>
<dbReference type="InterPro" id="IPR050331">
    <property type="entry name" value="Zinc_finger"/>
</dbReference>
<dbReference type="GO" id="GO:0005634">
    <property type="term" value="C:nucleus"/>
    <property type="evidence" value="ECO:0007669"/>
    <property type="project" value="UniProtKB-SubCell"/>
</dbReference>
<keyword evidence="4 10" id="KW-0863">Zinc-finger</keyword>
<feature type="region of interest" description="Disordered" evidence="11">
    <location>
        <begin position="69"/>
        <end position="232"/>
    </location>
</feature>
<feature type="domain" description="C2H2-type" evidence="12">
    <location>
        <begin position="368"/>
        <end position="395"/>
    </location>
</feature>
<dbReference type="OrthoDB" id="427030at2759"/>
<gene>
    <name evidence="13" type="primary">106085041</name>
</gene>
<feature type="domain" description="C2H2-type" evidence="12">
    <location>
        <begin position="532"/>
        <end position="559"/>
    </location>
</feature>
<dbReference type="FunFam" id="3.30.160.60:FF:000505">
    <property type="entry name" value="zinc finger protein 32 isoform X1"/>
    <property type="match status" value="2"/>
</dbReference>
<dbReference type="PROSITE" id="PS00028">
    <property type="entry name" value="ZINC_FINGER_C2H2_1"/>
    <property type="match status" value="9"/>
</dbReference>
<keyword evidence="6" id="KW-0805">Transcription regulation</keyword>
<reference evidence="13" key="2">
    <citation type="submission" date="2020-05" db="UniProtKB">
        <authorList>
            <consortium name="EnsemblMetazoa"/>
        </authorList>
    </citation>
    <scope>IDENTIFICATION</scope>
    <source>
        <strain evidence="13">USDA</strain>
    </source>
</reference>
<feature type="compositionally biased region" description="Polar residues" evidence="11">
    <location>
        <begin position="137"/>
        <end position="154"/>
    </location>
</feature>
<dbReference type="AlphaFoldDB" id="A0A1I8PZQ3"/>
<dbReference type="Gene3D" id="3.30.160.60">
    <property type="entry name" value="Classic Zinc Finger"/>
    <property type="match status" value="8"/>
</dbReference>
<evidence type="ECO:0000256" key="9">
    <source>
        <dbReference type="ARBA" id="ARBA00023242"/>
    </source>
</evidence>
<evidence type="ECO:0000256" key="1">
    <source>
        <dbReference type="ARBA" id="ARBA00004123"/>
    </source>
</evidence>
<dbReference type="GO" id="GO:0003677">
    <property type="term" value="F:DNA binding"/>
    <property type="evidence" value="ECO:0007669"/>
    <property type="project" value="UniProtKB-KW"/>
</dbReference>
<feature type="compositionally biased region" description="Low complexity" evidence="11">
    <location>
        <begin position="288"/>
        <end position="311"/>
    </location>
</feature>
<feature type="domain" description="C2H2-type" evidence="12">
    <location>
        <begin position="340"/>
        <end position="367"/>
    </location>
</feature>
<evidence type="ECO:0000256" key="2">
    <source>
        <dbReference type="ARBA" id="ARBA00022723"/>
    </source>
</evidence>
<feature type="domain" description="C2H2-type" evidence="12">
    <location>
        <begin position="588"/>
        <end position="615"/>
    </location>
</feature>
<evidence type="ECO:0000256" key="3">
    <source>
        <dbReference type="ARBA" id="ARBA00022737"/>
    </source>
</evidence>
<feature type="compositionally biased region" description="Gly residues" evidence="11">
    <location>
        <begin position="312"/>
        <end position="324"/>
    </location>
</feature>
<accession>A0A1I8PZQ3</accession>
<evidence type="ECO:0000259" key="12">
    <source>
        <dbReference type="PROSITE" id="PS50157"/>
    </source>
</evidence>
<keyword evidence="8" id="KW-0804">Transcription</keyword>
<feature type="region of interest" description="Disordered" evidence="11">
    <location>
        <begin position="663"/>
        <end position="698"/>
    </location>
</feature>
<feature type="region of interest" description="Disordered" evidence="11">
    <location>
        <begin position="288"/>
        <end position="333"/>
    </location>
</feature>
<dbReference type="InterPro" id="IPR013087">
    <property type="entry name" value="Znf_C2H2_type"/>
</dbReference>
<dbReference type="VEuPathDB" id="VectorBase:SCAU012532"/>
<sequence>MAINFSASFAACIAAGLKVPRQIMYCITQDTGQPYVLYKDSQEAERNAAAIGGTPTQWGTEMYPGIQQQHLSAQQQNAIAANGQAAASNGPTSHSPNGDHHARENGGDGGGVAGAGGGVRQQGSPSTSPYPPQQQQRTNGTNEDDVNMNQVNGLQQSNSNPNANPNQSSNDPQQQHQQQQQQNGNGGPPSSDNNPAGNNPQHVQQQQNGQANDHANGFPGSQNGELSSYYAPRHPAAQGGLMAPPGFPPLHYLNKPVLPGLNGSMDQGSANGPANGLEAYALPELLPGQNGAANGNNQQNGGAGHNASSANGAGGGRHGSGGNSSGNHKPPKPHNDLRLFKCLTCGKDFKQKSTLLQHDRIHTDARPYPCSECGKRFRQQSHLTQHLRIHANEKPFTCGYCNRGFRQRAILNQHVRIHSGEKPFACPECGKHFRQKAILNQHVRTHQDVSPHLIFKNGPHPTLWPQDVPYPGDETDTKNGIAGDGYNDEDSQNGQDGGIHYPAYFKDGKGQKILPDVLSHIGIRPANMPLYVRCPICDKEFKQKTTLLQHGCIHIESRPYPCPECGKRFRQQSHLTQHLRIHTNEKPFGCLYCPRFFRQRTILNQHVRIHTGEKPYKCGQCGKDFRQKAILDQHTRTHQVGDRPFCCPMPNCRRRFATENEVTKHIDNHMNPTTKRSRQANNTANNNNSNNNNNNNNSHAAAAAASVAAAAAANHLINETKNAAAAQQFLNNNNPAGDNKNNILPRGMGAPNPGSQVKNELYFPQCYGPPFQHPFQTQQPTAAHANGQPAVTVSVANSVAPGVVGQQNAPTSVVVAQ</sequence>
<proteinExistence type="predicted"/>
<dbReference type="InterPro" id="IPR036236">
    <property type="entry name" value="Znf_C2H2_sf"/>
</dbReference>
<keyword evidence="9" id="KW-0539">Nucleus</keyword>
<evidence type="ECO:0000256" key="4">
    <source>
        <dbReference type="ARBA" id="ARBA00022771"/>
    </source>
</evidence>
<feature type="domain" description="C2H2-type" evidence="12">
    <location>
        <begin position="560"/>
        <end position="587"/>
    </location>
</feature>
<organism evidence="13 14">
    <name type="scientific">Stomoxys calcitrans</name>
    <name type="common">Stable fly</name>
    <name type="synonym">Conops calcitrans</name>
    <dbReference type="NCBI Taxonomy" id="35570"/>
    <lineage>
        <taxon>Eukaryota</taxon>
        <taxon>Metazoa</taxon>
        <taxon>Ecdysozoa</taxon>
        <taxon>Arthropoda</taxon>
        <taxon>Hexapoda</taxon>
        <taxon>Insecta</taxon>
        <taxon>Pterygota</taxon>
        <taxon>Neoptera</taxon>
        <taxon>Endopterygota</taxon>
        <taxon>Diptera</taxon>
        <taxon>Brachycera</taxon>
        <taxon>Muscomorpha</taxon>
        <taxon>Muscoidea</taxon>
        <taxon>Muscidae</taxon>
        <taxon>Stomoxys</taxon>
    </lineage>
</organism>
<feature type="compositionally biased region" description="Low complexity" evidence="11">
    <location>
        <begin position="155"/>
        <end position="217"/>
    </location>
</feature>
<feature type="domain" description="C2H2-type" evidence="12">
    <location>
        <begin position="645"/>
        <end position="674"/>
    </location>
</feature>
<evidence type="ECO:0000313" key="14">
    <source>
        <dbReference type="Proteomes" id="UP000095300"/>
    </source>
</evidence>
<dbReference type="FunFam" id="3.30.160.60:FF:001955">
    <property type="entry name" value="Jim, isoform G"/>
    <property type="match status" value="1"/>
</dbReference>
<dbReference type="Pfam" id="PF00096">
    <property type="entry name" value="zf-C2H2"/>
    <property type="match status" value="6"/>
</dbReference>
<dbReference type="PROSITE" id="PS50157">
    <property type="entry name" value="ZINC_FINGER_C2H2_2"/>
    <property type="match status" value="9"/>
</dbReference>
<evidence type="ECO:0000256" key="11">
    <source>
        <dbReference type="SAM" id="MobiDB-lite"/>
    </source>
</evidence>
<feature type="compositionally biased region" description="Basic and acidic residues" evidence="11">
    <location>
        <begin position="97"/>
        <end position="106"/>
    </location>
</feature>
<feature type="compositionally biased region" description="Low complexity" evidence="11">
    <location>
        <begin position="69"/>
        <end position="90"/>
    </location>
</feature>
<dbReference type="GO" id="GO:0008270">
    <property type="term" value="F:zinc ion binding"/>
    <property type="evidence" value="ECO:0007669"/>
    <property type="project" value="UniProtKB-KW"/>
</dbReference>
<reference evidence="14" key="1">
    <citation type="submission" date="2015-05" db="EMBL/GenBank/DDBJ databases">
        <authorList>
            <person name="Wilson R.K."/>
            <person name="Warren W.C."/>
            <person name="Olafson P."/>
        </authorList>
    </citation>
    <scope>NUCLEOTIDE SEQUENCE [LARGE SCALE GENOMIC DNA]</scope>
    <source>
        <strain evidence="14">USDA</strain>
    </source>
</reference>
<keyword evidence="3" id="KW-0677">Repeat</keyword>
<dbReference type="SMART" id="SM00355">
    <property type="entry name" value="ZnF_C2H2"/>
    <property type="match status" value="9"/>
</dbReference>
<dbReference type="PANTHER" id="PTHR16515:SF49">
    <property type="entry name" value="GASTRULA ZINC FINGER PROTEIN XLCGF49.1-LIKE-RELATED"/>
    <property type="match status" value="1"/>
</dbReference>
<evidence type="ECO:0000256" key="6">
    <source>
        <dbReference type="ARBA" id="ARBA00023015"/>
    </source>
</evidence>
<feature type="compositionally biased region" description="Low complexity" evidence="11">
    <location>
        <begin position="730"/>
        <end position="742"/>
    </location>
</feature>